<name>A0ABY3X822_9GAMM</name>
<gene>
    <name evidence="3" type="ORF">MOV92_19935</name>
</gene>
<dbReference type="Proteomes" id="UP000829194">
    <property type="component" value="Chromosome"/>
</dbReference>
<proteinExistence type="predicted"/>
<evidence type="ECO:0000256" key="1">
    <source>
        <dbReference type="SAM" id="MobiDB-lite"/>
    </source>
</evidence>
<sequence length="158" mass="18842">MTAFSRWLAPVVFAAGLGAVMTALPTPARADDQLARVIVDIADVIVRNNTPYYRYGNYGYADRLVVVRDRWGRPTYYRNVPRYVDYRYRPAPPPRYYGYNRYDNNRGYYDRDCNRHGKCRTTYYDARYDNRYDNRYYDRHDGRGHGNGRGNGHWRHDD</sequence>
<accession>A0ABY3X822</accession>
<evidence type="ECO:0000313" key="4">
    <source>
        <dbReference type="Proteomes" id="UP000829194"/>
    </source>
</evidence>
<protein>
    <submittedName>
        <fullName evidence="3">Uncharacterized protein</fullName>
    </submittedName>
</protein>
<feature type="signal peptide" evidence="2">
    <location>
        <begin position="1"/>
        <end position="30"/>
    </location>
</feature>
<feature type="compositionally biased region" description="Basic and acidic residues" evidence="1">
    <location>
        <begin position="135"/>
        <end position="144"/>
    </location>
</feature>
<evidence type="ECO:0000313" key="3">
    <source>
        <dbReference type="EMBL" id="UNP28728.1"/>
    </source>
</evidence>
<dbReference type="RefSeq" id="WP_148649021.1">
    <property type="nucleotide sequence ID" value="NZ_CP011131.1"/>
</dbReference>
<feature type="chain" id="PRO_5045974887" evidence="2">
    <location>
        <begin position="31"/>
        <end position="158"/>
    </location>
</feature>
<feature type="region of interest" description="Disordered" evidence="1">
    <location>
        <begin position="135"/>
        <end position="158"/>
    </location>
</feature>
<keyword evidence="4" id="KW-1185">Reference proteome</keyword>
<organism evidence="3 4">
    <name type="scientific">Lysobacter gummosus</name>
    <dbReference type="NCBI Taxonomy" id="262324"/>
    <lineage>
        <taxon>Bacteria</taxon>
        <taxon>Pseudomonadati</taxon>
        <taxon>Pseudomonadota</taxon>
        <taxon>Gammaproteobacteria</taxon>
        <taxon>Lysobacterales</taxon>
        <taxon>Lysobacteraceae</taxon>
        <taxon>Lysobacter</taxon>
    </lineage>
</organism>
<evidence type="ECO:0000256" key="2">
    <source>
        <dbReference type="SAM" id="SignalP"/>
    </source>
</evidence>
<dbReference type="EMBL" id="CP093547">
    <property type="protein sequence ID" value="UNP28728.1"/>
    <property type="molecule type" value="Genomic_DNA"/>
</dbReference>
<keyword evidence="2" id="KW-0732">Signal</keyword>
<reference evidence="3 4" key="1">
    <citation type="submission" date="2022-03" db="EMBL/GenBank/DDBJ databases">
        <title>Complete genome sequence of Lysobacter capsici VKM B-2533 and Lysobacter gummosus 10.1.1, promising sources of lytic agents.</title>
        <authorList>
            <person name="Tarlachkov S.V."/>
            <person name="Kudryakova I.V."/>
            <person name="Afoshin A.S."/>
            <person name="Leontyevskaya E.A."/>
            <person name="Leontyevskaya N.V."/>
        </authorList>
    </citation>
    <scope>NUCLEOTIDE SEQUENCE [LARGE SCALE GENOMIC DNA]</scope>
    <source>
        <strain evidence="3 4">10.1.1</strain>
    </source>
</reference>